<dbReference type="InterPro" id="IPR036942">
    <property type="entry name" value="Beta-barrel_TonB_sf"/>
</dbReference>
<evidence type="ECO:0000256" key="3">
    <source>
        <dbReference type="ARBA" id="ARBA00022448"/>
    </source>
</evidence>
<evidence type="ECO:0000256" key="10">
    <source>
        <dbReference type="ARBA" id="ARBA00023237"/>
    </source>
</evidence>
<name>A0A1S1MRI4_9GAMM</name>
<evidence type="ECO:0000313" key="15">
    <source>
        <dbReference type="EMBL" id="OHU88681.1"/>
    </source>
</evidence>
<gene>
    <name evidence="15" type="ORF">BET10_17790</name>
</gene>
<evidence type="ECO:0000256" key="2">
    <source>
        <dbReference type="ARBA" id="ARBA00008143"/>
    </source>
</evidence>
<keyword evidence="9" id="KW-0675">Receptor</keyword>
<keyword evidence="10 11" id="KW-0998">Cell outer membrane</keyword>
<organism evidence="15 16">
    <name type="scientific">Pseudoalteromonas amylolytica</name>
    <dbReference type="NCBI Taxonomy" id="1859457"/>
    <lineage>
        <taxon>Bacteria</taxon>
        <taxon>Pseudomonadati</taxon>
        <taxon>Pseudomonadota</taxon>
        <taxon>Gammaproteobacteria</taxon>
        <taxon>Alteromonadales</taxon>
        <taxon>Pseudoalteromonadaceae</taxon>
        <taxon>Pseudoalteromonas</taxon>
    </lineage>
</organism>
<keyword evidence="4 11" id="KW-1134">Transmembrane beta strand</keyword>
<accession>A0A1S1MRI4</accession>
<evidence type="ECO:0000256" key="11">
    <source>
        <dbReference type="PROSITE-ProRule" id="PRU01360"/>
    </source>
</evidence>
<dbReference type="Pfam" id="PF07715">
    <property type="entry name" value="Plug"/>
    <property type="match status" value="1"/>
</dbReference>
<dbReference type="Pfam" id="PF00593">
    <property type="entry name" value="TonB_dep_Rec_b-barrel"/>
    <property type="match status" value="1"/>
</dbReference>
<keyword evidence="8 11" id="KW-0472">Membrane</keyword>
<keyword evidence="6" id="KW-0732">Signal</keyword>
<dbReference type="Gene3D" id="2.170.130.10">
    <property type="entry name" value="TonB-dependent receptor, plug domain"/>
    <property type="match status" value="1"/>
</dbReference>
<dbReference type="SUPFAM" id="SSF56935">
    <property type="entry name" value="Porins"/>
    <property type="match status" value="1"/>
</dbReference>
<evidence type="ECO:0000259" key="13">
    <source>
        <dbReference type="Pfam" id="PF00593"/>
    </source>
</evidence>
<dbReference type="Proteomes" id="UP000179786">
    <property type="component" value="Unassembled WGS sequence"/>
</dbReference>
<dbReference type="InterPro" id="IPR012910">
    <property type="entry name" value="Plug_dom"/>
</dbReference>
<dbReference type="AlphaFoldDB" id="A0A1S1MRI4"/>
<evidence type="ECO:0000256" key="9">
    <source>
        <dbReference type="ARBA" id="ARBA00023170"/>
    </source>
</evidence>
<dbReference type="PANTHER" id="PTHR30069">
    <property type="entry name" value="TONB-DEPENDENT OUTER MEMBRANE RECEPTOR"/>
    <property type="match status" value="1"/>
</dbReference>
<dbReference type="InterPro" id="IPR000531">
    <property type="entry name" value="Beta-barrel_TonB"/>
</dbReference>
<protein>
    <submittedName>
        <fullName evidence="15">Uncharacterized protein</fullName>
    </submittedName>
</protein>
<evidence type="ECO:0000256" key="7">
    <source>
        <dbReference type="ARBA" id="ARBA00023077"/>
    </source>
</evidence>
<dbReference type="GO" id="GO:0015344">
    <property type="term" value="F:siderophore uptake transmembrane transporter activity"/>
    <property type="evidence" value="ECO:0007669"/>
    <property type="project" value="TreeGrafter"/>
</dbReference>
<dbReference type="GO" id="GO:0009279">
    <property type="term" value="C:cell outer membrane"/>
    <property type="evidence" value="ECO:0007669"/>
    <property type="project" value="UniProtKB-SubCell"/>
</dbReference>
<reference evidence="15 16" key="1">
    <citation type="submission" date="2016-09" db="EMBL/GenBank/DDBJ databases">
        <title>Pseudoalteromonas amylolytica sp. nov., isolated from the surface seawater.</title>
        <authorList>
            <person name="Wu Y.-H."/>
            <person name="Cheng H."/>
            <person name="Jin X.-B."/>
            <person name="Wang C.-S."/>
            <person name="Xu X.-W."/>
        </authorList>
    </citation>
    <scope>NUCLEOTIDE SEQUENCE [LARGE SCALE GENOMIC DNA]</scope>
    <source>
        <strain evidence="15 16">JW1</strain>
    </source>
</reference>
<keyword evidence="5 11" id="KW-0812">Transmembrane</keyword>
<sequence>MFYSDIKVSKRLAVCCIWVSSIFGGLLQAQEDEQEIFSLTLNDLLELSVTSGSERAEKLRYTPASIQVLTKEQIKQRGYTSLSEAIADFSGFDLSTAYGSEHTTFFQRGYRTPSTQRTLVMINGIINNRLWGHDFPANRQIPFTGIERIEVLSGPSGAVYGPNAFLGVINIITQKGKDLESDGHHLTMQAQMADFDSKGLDFTVLGKQQGLSYWLSAKVYESDGPELEDMARWGFVNEDYLSDERFWGPVLNYKYNGVPYGEYVSKNQEHGVFAEISHGGLSAGINHWLTQSGYGMQFSFDRGQPNATWSKKNNLYYLEYDHVFSSGFGVKSFLRYRTEQRYGNWAEASPDKNSENSQYSFVTISDWNSINSSWQARQDYDYQYSDSLHLAAGIKYERKELTKAYEICGYWASAYCSLEDDGQLGPYGLGKGVYYSTDSSMPVLLGALGEMDESNLIRTTDRGAYFRASLKMPGWSLSGAIRWDNNSTYGTFIKPRVAATYDYNERNTFKIIYATAFQEPAPIQLYGGWNGRNANPNLLPEEVRDLSLIWMYQSGAWFSDWSAFYSKYKNVIKEEADNAGKRDVKGIEWRVKYEMDNHWFDAAQISSYINYSYTDVTSYINYDHQRGRWIGSGSAACKQDSTLCEEYRLPLGDIAPHKLNIGFNVPVTSQWSVNTRFNYVSSRHLYLRNPLRAQGIKLGDYLTTNLNLAWRSDRLSVHVKINNLFDSQIYHSGLGPADSGNAFTSADGNLSRTQGFYNSVLPQVGRNWEVVVTASF</sequence>
<evidence type="ECO:0000256" key="1">
    <source>
        <dbReference type="ARBA" id="ARBA00004571"/>
    </source>
</evidence>
<evidence type="ECO:0000256" key="6">
    <source>
        <dbReference type="ARBA" id="ARBA00022729"/>
    </source>
</evidence>
<dbReference type="PANTHER" id="PTHR30069:SF29">
    <property type="entry name" value="HEMOGLOBIN AND HEMOGLOBIN-HAPTOGLOBIN-BINDING PROTEIN 1-RELATED"/>
    <property type="match status" value="1"/>
</dbReference>
<comment type="caution">
    <text evidence="15">The sequence shown here is derived from an EMBL/GenBank/DDBJ whole genome shotgun (WGS) entry which is preliminary data.</text>
</comment>
<evidence type="ECO:0000256" key="12">
    <source>
        <dbReference type="RuleBase" id="RU003357"/>
    </source>
</evidence>
<evidence type="ECO:0000256" key="5">
    <source>
        <dbReference type="ARBA" id="ARBA00022692"/>
    </source>
</evidence>
<feature type="domain" description="TonB-dependent receptor-like beta-barrel" evidence="13">
    <location>
        <begin position="279"/>
        <end position="724"/>
    </location>
</feature>
<keyword evidence="16" id="KW-1185">Reference proteome</keyword>
<dbReference type="PROSITE" id="PS52016">
    <property type="entry name" value="TONB_DEPENDENT_REC_3"/>
    <property type="match status" value="1"/>
</dbReference>
<keyword evidence="7 12" id="KW-0798">TonB box</keyword>
<evidence type="ECO:0000256" key="8">
    <source>
        <dbReference type="ARBA" id="ARBA00023136"/>
    </source>
</evidence>
<dbReference type="InterPro" id="IPR039426">
    <property type="entry name" value="TonB-dep_rcpt-like"/>
</dbReference>
<dbReference type="InterPro" id="IPR037066">
    <property type="entry name" value="Plug_dom_sf"/>
</dbReference>
<dbReference type="GO" id="GO:0044718">
    <property type="term" value="P:siderophore transmembrane transport"/>
    <property type="evidence" value="ECO:0007669"/>
    <property type="project" value="TreeGrafter"/>
</dbReference>
<feature type="domain" description="TonB-dependent receptor plug" evidence="14">
    <location>
        <begin position="59"/>
        <end position="168"/>
    </location>
</feature>
<evidence type="ECO:0000259" key="14">
    <source>
        <dbReference type="Pfam" id="PF07715"/>
    </source>
</evidence>
<evidence type="ECO:0000313" key="16">
    <source>
        <dbReference type="Proteomes" id="UP000179786"/>
    </source>
</evidence>
<keyword evidence="3 11" id="KW-0813">Transport</keyword>
<comment type="subcellular location">
    <subcellularLocation>
        <location evidence="1 11">Cell outer membrane</location>
        <topology evidence="1 11">Multi-pass membrane protein</topology>
    </subcellularLocation>
</comment>
<proteinExistence type="inferred from homology"/>
<dbReference type="STRING" id="1859457.BET10_17790"/>
<comment type="similarity">
    <text evidence="2">Belongs to the TonB-dependent receptor family. Hemoglobin/haptoglobin binding protein subfamily.</text>
</comment>
<dbReference type="Gene3D" id="2.40.170.20">
    <property type="entry name" value="TonB-dependent receptor, beta-barrel domain"/>
    <property type="match status" value="1"/>
</dbReference>
<dbReference type="EMBL" id="MKJU01000030">
    <property type="protein sequence ID" value="OHU88681.1"/>
    <property type="molecule type" value="Genomic_DNA"/>
</dbReference>
<evidence type="ECO:0000256" key="4">
    <source>
        <dbReference type="ARBA" id="ARBA00022452"/>
    </source>
</evidence>